<organism evidence="1 2">
    <name type="scientific">Cherax quadricarinatus</name>
    <name type="common">Australian red claw crayfish</name>
    <dbReference type="NCBI Taxonomy" id="27406"/>
    <lineage>
        <taxon>Eukaryota</taxon>
        <taxon>Metazoa</taxon>
        <taxon>Ecdysozoa</taxon>
        <taxon>Arthropoda</taxon>
        <taxon>Crustacea</taxon>
        <taxon>Multicrustacea</taxon>
        <taxon>Malacostraca</taxon>
        <taxon>Eumalacostraca</taxon>
        <taxon>Eucarida</taxon>
        <taxon>Decapoda</taxon>
        <taxon>Pleocyemata</taxon>
        <taxon>Astacidea</taxon>
        <taxon>Parastacoidea</taxon>
        <taxon>Parastacidae</taxon>
        <taxon>Cherax</taxon>
    </lineage>
</organism>
<dbReference type="Proteomes" id="UP001445076">
    <property type="component" value="Unassembled WGS sequence"/>
</dbReference>
<evidence type="ECO:0000313" key="1">
    <source>
        <dbReference type="EMBL" id="KAK8731853.1"/>
    </source>
</evidence>
<reference evidence="1 2" key="1">
    <citation type="journal article" date="2024" name="BMC Genomics">
        <title>Genome assembly of redclaw crayfish (Cherax quadricarinatus) provides insights into its immune adaptation and hypoxia tolerance.</title>
        <authorList>
            <person name="Liu Z."/>
            <person name="Zheng J."/>
            <person name="Li H."/>
            <person name="Fang K."/>
            <person name="Wang S."/>
            <person name="He J."/>
            <person name="Zhou D."/>
            <person name="Weng S."/>
            <person name="Chi M."/>
            <person name="Gu Z."/>
            <person name="He J."/>
            <person name="Li F."/>
            <person name="Wang M."/>
        </authorList>
    </citation>
    <scope>NUCLEOTIDE SEQUENCE [LARGE SCALE GENOMIC DNA]</scope>
    <source>
        <strain evidence="1">ZL_2023a</strain>
    </source>
</reference>
<proteinExistence type="predicted"/>
<protein>
    <submittedName>
        <fullName evidence="1">Uncharacterized protein</fullName>
    </submittedName>
</protein>
<comment type="caution">
    <text evidence="1">The sequence shown here is derived from an EMBL/GenBank/DDBJ whole genome shotgun (WGS) entry which is preliminary data.</text>
</comment>
<accession>A0AAW0WW39</accession>
<dbReference type="AlphaFoldDB" id="A0AAW0WW39"/>
<name>A0AAW0WW39_CHEQU</name>
<evidence type="ECO:0000313" key="2">
    <source>
        <dbReference type="Proteomes" id="UP001445076"/>
    </source>
</evidence>
<sequence length="152" mass="16680">MFERVYTLLDDPDAPSSSALNNQTDRLADMLQIAVPTSGLFLGETTDPILRVLQALQGPSSNVQHLYNNQNTIEQGGASKDRIQVSKGQSTEVEWNFCSANQAETPRCAGTLSDQDVYSLINMFERMCTLPDVPCPSSLTFPVPPPAPLQHR</sequence>
<keyword evidence="2" id="KW-1185">Reference proteome</keyword>
<gene>
    <name evidence="1" type="ORF">OTU49_007301</name>
</gene>
<dbReference type="EMBL" id="JARKIK010000059">
    <property type="protein sequence ID" value="KAK8731853.1"/>
    <property type="molecule type" value="Genomic_DNA"/>
</dbReference>